<evidence type="ECO:0000259" key="2">
    <source>
        <dbReference type="SMART" id="SM00893"/>
    </source>
</evidence>
<gene>
    <name evidence="3" type="ORF">FRZ61_51930</name>
</gene>
<dbReference type="SMART" id="SM00893">
    <property type="entry name" value="ETF"/>
    <property type="match status" value="1"/>
</dbReference>
<name>A0A5J6NB76_9PROT</name>
<dbReference type="InterPro" id="IPR014730">
    <property type="entry name" value="ETF_a/b_N"/>
</dbReference>
<keyword evidence="1" id="KW-0249">Electron transport</keyword>
<feature type="domain" description="Electron transfer flavoprotein alpha/beta-subunit N-terminal" evidence="2">
    <location>
        <begin position="27"/>
        <end position="218"/>
    </location>
</feature>
<keyword evidence="1" id="KW-0813">Transport</keyword>
<dbReference type="EMBL" id="CP042582">
    <property type="protein sequence ID" value="QEX25246.1"/>
    <property type="molecule type" value="Genomic_DNA"/>
</dbReference>
<dbReference type="AlphaFoldDB" id="A0A5J6NB76"/>
<reference evidence="3 4" key="1">
    <citation type="submission" date="2019-08" db="EMBL/GenBank/DDBJ databases">
        <title>Hyperibacter terrae gen. nov., sp. nov. and Hyperibacter viscosus sp. nov., two new members in the family Rhodospirillaceae isolated from the rhizosphere of Hypericum perforatum.</title>
        <authorList>
            <person name="Noviana Z."/>
        </authorList>
    </citation>
    <scope>NUCLEOTIDE SEQUENCE [LARGE SCALE GENOMIC DNA]</scope>
    <source>
        <strain evidence="3 4">R5959</strain>
    </source>
</reference>
<dbReference type="PANTHER" id="PTHR21294">
    <property type="entry name" value="ELECTRON TRANSFER FLAVOPROTEIN BETA-SUBUNIT"/>
    <property type="match status" value="1"/>
</dbReference>
<evidence type="ECO:0000313" key="4">
    <source>
        <dbReference type="Proteomes" id="UP000325797"/>
    </source>
</evidence>
<evidence type="ECO:0000313" key="3">
    <source>
        <dbReference type="EMBL" id="QEX25246.1"/>
    </source>
</evidence>
<dbReference type="InterPro" id="IPR033948">
    <property type="entry name" value="ETF_beta_N"/>
</dbReference>
<proteinExistence type="predicted"/>
<dbReference type="Pfam" id="PF01012">
    <property type="entry name" value="ETF"/>
    <property type="match status" value="1"/>
</dbReference>
<dbReference type="CDD" id="cd01714">
    <property type="entry name" value="ETF_beta"/>
    <property type="match status" value="1"/>
</dbReference>
<protein>
    <submittedName>
        <fullName evidence="3">Electron transfer flavoprotein subunit beta</fullName>
    </submittedName>
</protein>
<dbReference type="InterPro" id="IPR014729">
    <property type="entry name" value="Rossmann-like_a/b/a_fold"/>
</dbReference>
<dbReference type="Proteomes" id="UP000325797">
    <property type="component" value="Chromosome"/>
</dbReference>
<dbReference type="OrthoDB" id="9804960at2"/>
<keyword evidence="4" id="KW-1185">Reference proteome</keyword>
<accession>A0A5J6NB76</accession>
<dbReference type="GO" id="GO:0009055">
    <property type="term" value="F:electron transfer activity"/>
    <property type="evidence" value="ECO:0007669"/>
    <property type="project" value="InterPro"/>
</dbReference>
<dbReference type="InterPro" id="IPR012255">
    <property type="entry name" value="ETF_b"/>
</dbReference>
<sequence length="263" mass="27041">MHIVVALKQVLDPNTPAVQLRISDDGRSLDPLAGMSPVMNGYDANAVEAAVMLKEKHGGSITLLSIGDESVKAALRRAFAMGGDRAVLIAGPTGLAADSAATAALLAAAIRKLAPVDLILAGRQASDTDAGQVPQRLAALLDLPVITPVKGFTIDAAGGATVERIGDGTTQRLKVMLPAVLGVSNEINKPRPAPLKGVMLAKKAEIPTWSAADLGIEPPMPALILRRLSVSPMPESRAELIAAPSAAAAGVALADRLRQEGMI</sequence>
<organism evidence="3 4">
    <name type="scientific">Hypericibacter adhaerens</name>
    <dbReference type="NCBI Taxonomy" id="2602016"/>
    <lineage>
        <taxon>Bacteria</taxon>
        <taxon>Pseudomonadati</taxon>
        <taxon>Pseudomonadota</taxon>
        <taxon>Alphaproteobacteria</taxon>
        <taxon>Rhodospirillales</taxon>
        <taxon>Dongiaceae</taxon>
        <taxon>Hypericibacter</taxon>
    </lineage>
</organism>
<dbReference type="KEGG" id="hadh:FRZ61_51930"/>
<dbReference type="SUPFAM" id="SSF52402">
    <property type="entry name" value="Adenine nucleotide alpha hydrolases-like"/>
    <property type="match status" value="1"/>
</dbReference>
<dbReference type="PIRSF" id="PIRSF000090">
    <property type="entry name" value="Beta-ETF"/>
    <property type="match status" value="1"/>
</dbReference>
<evidence type="ECO:0000256" key="1">
    <source>
        <dbReference type="ARBA" id="ARBA00022982"/>
    </source>
</evidence>
<dbReference type="Gene3D" id="3.40.50.620">
    <property type="entry name" value="HUPs"/>
    <property type="match status" value="1"/>
</dbReference>